<evidence type="ECO:0000256" key="2">
    <source>
        <dbReference type="SAM" id="Phobius"/>
    </source>
</evidence>
<dbReference type="Proteomes" id="UP000271380">
    <property type="component" value="Chromosome"/>
</dbReference>
<dbReference type="InterPro" id="IPR011044">
    <property type="entry name" value="Quino_amine_DH_bsu"/>
</dbReference>
<feature type="domain" description="Htaa" evidence="4">
    <location>
        <begin position="30"/>
        <end position="194"/>
    </location>
</feature>
<keyword evidence="2" id="KW-0472">Membrane</keyword>
<accession>A0AB38VSE0</accession>
<dbReference type="InterPro" id="IPR007331">
    <property type="entry name" value="Htaa"/>
</dbReference>
<evidence type="ECO:0000313" key="6">
    <source>
        <dbReference type="Proteomes" id="UP000271380"/>
    </source>
</evidence>
<reference evidence="5 6" key="1">
    <citation type="submission" date="2018-12" db="EMBL/GenBank/DDBJ databases">
        <authorList>
            <consortium name="Pathogen Informatics"/>
        </authorList>
    </citation>
    <scope>NUCLEOTIDE SEQUENCE [LARGE SCALE GENOMIC DNA]</scope>
    <source>
        <strain evidence="5 6">NCTC949</strain>
    </source>
</reference>
<dbReference type="AlphaFoldDB" id="A0AB38VSE0"/>
<gene>
    <name evidence="5" type="primary">htaD</name>
    <name evidence="5" type="ORF">NCTC949_00945</name>
</gene>
<sequence>MSTVARRILIPLISLALLPIAPVHANPAEGNLFWGIRASFNNYTGGPSAFLDGATATANGFKFPLESQSYDASQERMEAQFSGGVHYRKYCTDPTKPLEGFCHLDLKFSNPKVVIDDDGSYIEAMVSSRQYLSGETYAPKNPVKIVQLHTASARFSKKDGTINWSNIATSLTEEGLKMFSNFYNLNEGLDPVALTYTGEGERPSNDASALRVAEKTWDSPRDYDHLNRPFFIGNRILMSTAEFGFTLLDKKLNHIAQQEAPVSKLNIVALDPENGYLYYAAAEDGTSTVENRTAIWRVSVNDTGFGTPEIFKKTSKTIYALGVEPTTQKVFSVSLAGSSENDDTYFTVYDGNNTREVKLPAVNTLPGLSAATSGNPYVRLYDFYNELVEMAQMNDGTFLYAPGTEISTGENSRSTKGFMFSIDLNATADSELFKLMPGSTYSYTKKLTTINTDGTTIVRSIPHDGAQTLTYANRNVTAVNSITDTEATKDWAGAAFLDGEMIQLNGKTGTLNWMDPATFKVHRSIVLPNGRETSNRAHDDFLIAKNGTIYVQTLDESRKDHLEHLSYIRLHNPIPQPESDEELEKLKDLARREQERLERERLERERQHNKPSSEGSTNSSSSNTGSSEKGWFNLRTVLPVLFAVLGGLSFIAVAVNNHLRHFFR</sequence>
<feature type="compositionally biased region" description="Low complexity" evidence="1">
    <location>
        <begin position="612"/>
        <end position="627"/>
    </location>
</feature>
<protein>
    <submittedName>
        <fullName evidence="5">Cell-surface hemin receptor</fullName>
    </submittedName>
</protein>
<keyword evidence="2" id="KW-1133">Transmembrane helix</keyword>
<evidence type="ECO:0000313" key="5">
    <source>
        <dbReference type="EMBL" id="VEH06091.1"/>
    </source>
</evidence>
<name>A0AB38VSE0_9CORY</name>
<evidence type="ECO:0000259" key="4">
    <source>
        <dbReference type="Pfam" id="PF04213"/>
    </source>
</evidence>
<feature type="region of interest" description="Disordered" evidence="1">
    <location>
        <begin position="599"/>
        <end position="627"/>
    </location>
</feature>
<organism evidence="5 6">
    <name type="scientific">Corynebacterium kutscheri</name>
    <dbReference type="NCBI Taxonomy" id="35755"/>
    <lineage>
        <taxon>Bacteria</taxon>
        <taxon>Bacillati</taxon>
        <taxon>Actinomycetota</taxon>
        <taxon>Actinomycetes</taxon>
        <taxon>Mycobacteriales</taxon>
        <taxon>Corynebacteriaceae</taxon>
        <taxon>Corynebacterium</taxon>
    </lineage>
</organism>
<dbReference type="EMBL" id="LR134377">
    <property type="protein sequence ID" value="VEH06091.1"/>
    <property type="molecule type" value="Genomic_DNA"/>
</dbReference>
<keyword evidence="5" id="KW-0675">Receptor</keyword>
<evidence type="ECO:0000256" key="3">
    <source>
        <dbReference type="SAM" id="SignalP"/>
    </source>
</evidence>
<feature type="transmembrane region" description="Helical" evidence="2">
    <location>
        <begin position="636"/>
        <end position="655"/>
    </location>
</feature>
<feature type="chain" id="PRO_5044282568" evidence="3">
    <location>
        <begin position="26"/>
        <end position="664"/>
    </location>
</feature>
<feature type="compositionally biased region" description="Basic and acidic residues" evidence="1">
    <location>
        <begin position="599"/>
        <end position="608"/>
    </location>
</feature>
<keyword evidence="3" id="KW-0732">Signal</keyword>
<dbReference type="RefSeq" id="WP_172595875.1">
    <property type="nucleotide sequence ID" value="NZ_LR134377.1"/>
</dbReference>
<keyword evidence="2" id="KW-0812">Transmembrane</keyword>
<evidence type="ECO:0000256" key="1">
    <source>
        <dbReference type="SAM" id="MobiDB-lite"/>
    </source>
</evidence>
<dbReference type="SUPFAM" id="SSF50969">
    <property type="entry name" value="YVTN repeat-like/Quinoprotein amine dehydrogenase"/>
    <property type="match status" value="1"/>
</dbReference>
<proteinExistence type="predicted"/>
<feature type="signal peptide" evidence="3">
    <location>
        <begin position="1"/>
        <end position="25"/>
    </location>
</feature>
<dbReference type="Pfam" id="PF04213">
    <property type="entry name" value="HtaA"/>
    <property type="match status" value="1"/>
</dbReference>